<organism evidence="1 2">
    <name type="scientific">Armillaria tabescens</name>
    <name type="common">Ringless honey mushroom</name>
    <name type="synonym">Agaricus tabescens</name>
    <dbReference type="NCBI Taxonomy" id="1929756"/>
    <lineage>
        <taxon>Eukaryota</taxon>
        <taxon>Fungi</taxon>
        <taxon>Dikarya</taxon>
        <taxon>Basidiomycota</taxon>
        <taxon>Agaricomycotina</taxon>
        <taxon>Agaricomycetes</taxon>
        <taxon>Agaricomycetidae</taxon>
        <taxon>Agaricales</taxon>
        <taxon>Marasmiineae</taxon>
        <taxon>Physalacriaceae</taxon>
        <taxon>Desarmillaria</taxon>
    </lineage>
</organism>
<dbReference type="AlphaFoldDB" id="A0AA39JGE4"/>
<proteinExistence type="predicted"/>
<reference evidence="1" key="1">
    <citation type="submission" date="2023-06" db="EMBL/GenBank/DDBJ databases">
        <authorList>
            <consortium name="Lawrence Berkeley National Laboratory"/>
            <person name="Ahrendt S."/>
            <person name="Sahu N."/>
            <person name="Indic B."/>
            <person name="Wong-Bajracharya J."/>
            <person name="Merenyi Z."/>
            <person name="Ke H.-M."/>
            <person name="Monk M."/>
            <person name="Kocsube S."/>
            <person name="Drula E."/>
            <person name="Lipzen A."/>
            <person name="Balint B."/>
            <person name="Henrissat B."/>
            <person name="Andreopoulos B."/>
            <person name="Martin F.M."/>
            <person name="Harder C.B."/>
            <person name="Rigling D."/>
            <person name="Ford K.L."/>
            <person name="Foster G.D."/>
            <person name="Pangilinan J."/>
            <person name="Papanicolaou A."/>
            <person name="Barry K."/>
            <person name="LaButti K."/>
            <person name="Viragh M."/>
            <person name="Koriabine M."/>
            <person name="Yan M."/>
            <person name="Riley R."/>
            <person name="Champramary S."/>
            <person name="Plett K.L."/>
            <person name="Tsai I.J."/>
            <person name="Slot J."/>
            <person name="Sipos G."/>
            <person name="Plett J."/>
            <person name="Nagy L.G."/>
            <person name="Grigoriev I.V."/>
        </authorList>
    </citation>
    <scope>NUCLEOTIDE SEQUENCE</scope>
    <source>
        <strain evidence="1">CCBAS 213</strain>
    </source>
</reference>
<dbReference type="Proteomes" id="UP001175211">
    <property type="component" value="Unassembled WGS sequence"/>
</dbReference>
<comment type="caution">
    <text evidence="1">The sequence shown here is derived from an EMBL/GenBank/DDBJ whole genome shotgun (WGS) entry which is preliminary data.</text>
</comment>
<feature type="non-terminal residue" evidence="1">
    <location>
        <position position="145"/>
    </location>
</feature>
<gene>
    <name evidence="1" type="ORF">EV420DRAFT_1249110</name>
</gene>
<evidence type="ECO:0000313" key="2">
    <source>
        <dbReference type="Proteomes" id="UP001175211"/>
    </source>
</evidence>
<accession>A0AA39JGE4</accession>
<protein>
    <submittedName>
        <fullName evidence="1">Uncharacterized protein</fullName>
    </submittedName>
</protein>
<dbReference type="RefSeq" id="XP_060324270.1">
    <property type="nucleotide sequence ID" value="XM_060466710.1"/>
</dbReference>
<dbReference type="GeneID" id="85350258"/>
<feature type="non-terminal residue" evidence="1">
    <location>
        <position position="1"/>
    </location>
</feature>
<keyword evidence="2" id="KW-1185">Reference proteome</keyword>
<evidence type="ECO:0000313" key="1">
    <source>
        <dbReference type="EMBL" id="KAK0442297.1"/>
    </source>
</evidence>
<name>A0AA39JGE4_ARMTA</name>
<sequence>WPPEHLLDQLVQKSAGLFIFATTVCRFIESPGDRAEQLIQIASASESHNEGEYGLDHLYRRTISSAIEKLPDSKVNNLRTVLGTVILLQEPMTLRSICLLLKVTQNHVEGMLSPFHSVIVVPSDDRDFVRLFHSSFRDFLTSNTR</sequence>
<dbReference type="EMBL" id="JAUEPS010000065">
    <property type="protein sequence ID" value="KAK0442297.1"/>
    <property type="molecule type" value="Genomic_DNA"/>
</dbReference>